<organism evidence="2 3">
    <name type="scientific">Aspergillus chevalieri</name>
    <name type="common">Eurotium chevalieri</name>
    <dbReference type="NCBI Taxonomy" id="182096"/>
    <lineage>
        <taxon>Eukaryota</taxon>
        <taxon>Fungi</taxon>
        <taxon>Dikarya</taxon>
        <taxon>Ascomycota</taxon>
        <taxon>Pezizomycotina</taxon>
        <taxon>Eurotiomycetes</taxon>
        <taxon>Eurotiomycetidae</taxon>
        <taxon>Eurotiales</taxon>
        <taxon>Aspergillaceae</taxon>
        <taxon>Aspergillus</taxon>
        <taxon>Aspergillus subgen. Aspergillus</taxon>
    </lineage>
</organism>
<gene>
    <name evidence="2" type="ORF">ACHE_11685S</name>
</gene>
<dbReference type="InterPro" id="IPR049381">
    <property type="entry name" value="UbiD-like_C"/>
</dbReference>
<dbReference type="EMBL" id="AP024416">
    <property type="protein sequence ID" value="BCR84283.1"/>
    <property type="molecule type" value="Genomic_DNA"/>
</dbReference>
<reference evidence="2" key="2">
    <citation type="submission" date="2021-02" db="EMBL/GenBank/DDBJ databases">
        <title>Aspergillus chevalieri M1 genome sequence.</title>
        <authorList>
            <person name="Kadooka C."/>
            <person name="Mori K."/>
            <person name="Futagami T."/>
        </authorList>
    </citation>
    <scope>NUCLEOTIDE SEQUENCE</scope>
    <source>
        <strain evidence="2">M1</strain>
    </source>
</reference>
<accession>A0A7R7VGH0</accession>
<dbReference type="Pfam" id="PF20696">
    <property type="entry name" value="UbiD_C"/>
    <property type="match status" value="1"/>
</dbReference>
<dbReference type="Gene3D" id="1.20.5.4570">
    <property type="match status" value="1"/>
</dbReference>
<evidence type="ECO:0000259" key="1">
    <source>
        <dbReference type="Pfam" id="PF20696"/>
    </source>
</evidence>
<dbReference type="SUPFAM" id="SSF143968">
    <property type="entry name" value="UbiD C-terminal domain-like"/>
    <property type="match status" value="1"/>
</dbReference>
<proteinExistence type="predicted"/>
<dbReference type="RefSeq" id="XP_043132805.1">
    <property type="nucleotide sequence ID" value="XM_043276281.1"/>
</dbReference>
<dbReference type="AlphaFoldDB" id="A0A7R7VGH0"/>
<evidence type="ECO:0000313" key="3">
    <source>
        <dbReference type="Proteomes" id="UP000637239"/>
    </source>
</evidence>
<protein>
    <recommendedName>
        <fullName evidence="1">3-octaprenyl-4-hydroxybenzoate carboxy-lyase-like C-terminal domain-containing protein</fullName>
    </recommendedName>
</protein>
<dbReference type="KEGG" id="ache:ACHE_11685S"/>
<keyword evidence="3" id="KW-1185">Reference proteome</keyword>
<sequence length="129" mass="14809">MKDFCIRVGHVVFGSKPGWYIPKLYLVGEDIDPIDLKDVIWAEATRRQAVTNEFLFEEYGNIPLIPYMGHGFKPETGSGHHRKVVRCCMFASEFGDGELRWEEGSFRGSFPADVQKRVEENWKDYGFAG</sequence>
<name>A0A7R7VGH0_ASPCH</name>
<feature type="domain" description="3-octaprenyl-4-hydroxybenzoate carboxy-lyase-like C-terminal" evidence="1">
    <location>
        <begin position="2"/>
        <end position="81"/>
    </location>
</feature>
<dbReference type="GeneID" id="66978642"/>
<dbReference type="Gene3D" id="3.40.1670.10">
    <property type="entry name" value="UbiD C-terminal domain-like"/>
    <property type="match status" value="1"/>
</dbReference>
<evidence type="ECO:0000313" key="2">
    <source>
        <dbReference type="EMBL" id="BCR84283.1"/>
    </source>
</evidence>
<dbReference type="Proteomes" id="UP000637239">
    <property type="component" value="Chromosome 1"/>
</dbReference>
<reference evidence="2" key="1">
    <citation type="submission" date="2021-01" db="EMBL/GenBank/DDBJ databases">
        <authorList>
            <consortium name="Aspergillus chevalieri M1 genome sequencing consortium"/>
            <person name="Kazuki M."/>
            <person name="Futagami T."/>
        </authorList>
    </citation>
    <scope>NUCLEOTIDE SEQUENCE</scope>
    <source>
        <strain evidence="2">M1</strain>
    </source>
</reference>